<dbReference type="SUPFAM" id="SSF51261">
    <property type="entry name" value="Duplicated hybrid motif"/>
    <property type="match status" value="1"/>
</dbReference>
<evidence type="ECO:0000256" key="6">
    <source>
        <dbReference type="ARBA" id="ARBA00022777"/>
    </source>
</evidence>
<comment type="subcellular location">
    <subcellularLocation>
        <location evidence="1">Cytoplasm</location>
    </subcellularLocation>
</comment>
<evidence type="ECO:0000256" key="3">
    <source>
        <dbReference type="ARBA" id="ARBA00022597"/>
    </source>
</evidence>
<dbReference type="NCBIfam" id="TIGR00830">
    <property type="entry name" value="PTBA"/>
    <property type="match status" value="1"/>
</dbReference>
<feature type="transmembrane region" description="Helical" evidence="7">
    <location>
        <begin position="24"/>
        <end position="42"/>
    </location>
</feature>
<evidence type="ECO:0000256" key="7">
    <source>
        <dbReference type="SAM" id="Phobius"/>
    </source>
</evidence>
<keyword evidence="3" id="KW-0762">Sugar transport</keyword>
<dbReference type="EC" id="2.7.1.69" evidence="9"/>
<feature type="domain" description="PTS EIIA type-1" evidence="8">
    <location>
        <begin position="127"/>
        <end position="231"/>
    </location>
</feature>
<dbReference type="InterPro" id="IPR001127">
    <property type="entry name" value="PTS_EIIA_1_perm"/>
</dbReference>
<keyword evidence="5" id="KW-0598">Phosphotransferase system</keyword>
<dbReference type="GO" id="GO:0009401">
    <property type="term" value="P:phosphoenolpyruvate-dependent sugar phosphotransferase system"/>
    <property type="evidence" value="ECO:0007669"/>
    <property type="project" value="UniProtKB-KW"/>
</dbReference>
<gene>
    <name evidence="9" type="ORF">TMU3MR103_0096</name>
</gene>
<evidence type="ECO:0000256" key="1">
    <source>
        <dbReference type="ARBA" id="ARBA00004496"/>
    </source>
</evidence>
<dbReference type="InterPro" id="IPR050890">
    <property type="entry name" value="PTS_EIIA_component"/>
</dbReference>
<sequence length="258" mass="28968">MKKESPPQIKVDVIGHSSLSKNNIILVLYIGLSVSLFFWKQLVSIQETALWTISLFFVFFMLLNYVLNPWTMSISSLAHLSKPSVKTIFKDVVYKKANNNQQNNSSFSIPLYPLAKGKIKNIEEVDNKLYSEKSLGDGFAVTPVEGKVHSPINGRIVSLFPTKHAIGIKDENNIEYLLHMGIDTVALNGHGFHSFVELNQKVEAGDVLTEIDLDYIQEKHKTTDIIFIALSQEQIESIEIDKEKGVALHESVGKIVLK</sequence>
<dbReference type="PANTHER" id="PTHR45008:SF1">
    <property type="entry name" value="PTS SYSTEM GLUCOSE-SPECIFIC EIIA COMPONENT"/>
    <property type="match status" value="1"/>
</dbReference>
<comment type="caution">
    <text evidence="9">The sequence shown here is derived from an EMBL/GenBank/DDBJ whole genome shotgun (WGS) entry which is preliminary data.</text>
</comment>
<keyword evidence="6" id="KW-0418">Kinase</keyword>
<evidence type="ECO:0000313" key="9">
    <source>
        <dbReference type="EMBL" id="KFN93134.1"/>
    </source>
</evidence>
<keyword evidence="10" id="KW-1185">Reference proteome</keyword>
<keyword evidence="7" id="KW-0472">Membrane</keyword>
<dbReference type="RefSeq" id="WP_051176740.1">
    <property type="nucleotide sequence ID" value="NZ_JPVT01000010.1"/>
</dbReference>
<evidence type="ECO:0000256" key="2">
    <source>
        <dbReference type="ARBA" id="ARBA00022448"/>
    </source>
</evidence>
<keyword evidence="7" id="KW-0812">Transmembrane</keyword>
<organism evidence="9 10">
    <name type="scientific">Tetragenococcus muriaticus 3MR10-3</name>
    <dbReference type="NCBI Taxonomy" id="1302648"/>
    <lineage>
        <taxon>Bacteria</taxon>
        <taxon>Bacillati</taxon>
        <taxon>Bacillota</taxon>
        <taxon>Bacilli</taxon>
        <taxon>Lactobacillales</taxon>
        <taxon>Enterococcaceae</taxon>
        <taxon>Tetragenococcus</taxon>
    </lineage>
</organism>
<name>A0A091C837_9ENTE</name>
<dbReference type="PATRIC" id="fig|1302648.3.peg.85"/>
<dbReference type="Proteomes" id="UP000029381">
    <property type="component" value="Unassembled WGS sequence"/>
</dbReference>
<keyword evidence="2" id="KW-0813">Transport</keyword>
<dbReference type="GO" id="GO:0016301">
    <property type="term" value="F:kinase activity"/>
    <property type="evidence" value="ECO:0007669"/>
    <property type="project" value="UniProtKB-KW"/>
</dbReference>
<dbReference type="Pfam" id="PF00358">
    <property type="entry name" value="PTS_EIIA_1"/>
    <property type="match status" value="1"/>
</dbReference>
<evidence type="ECO:0000259" key="8">
    <source>
        <dbReference type="PROSITE" id="PS51093"/>
    </source>
</evidence>
<proteinExistence type="predicted"/>
<evidence type="ECO:0000256" key="4">
    <source>
        <dbReference type="ARBA" id="ARBA00022679"/>
    </source>
</evidence>
<dbReference type="AlphaFoldDB" id="A0A091C837"/>
<feature type="transmembrane region" description="Helical" evidence="7">
    <location>
        <begin position="48"/>
        <end position="67"/>
    </location>
</feature>
<dbReference type="Gene3D" id="2.70.70.10">
    <property type="entry name" value="Glucose Permease (Domain IIA)"/>
    <property type="match status" value="1"/>
</dbReference>
<dbReference type="PANTHER" id="PTHR45008">
    <property type="entry name" value="PTS SYSTEM GLUCOSE-SPECIFIC EIIA COMPONENT"/>
    <property type="match status" value="1"/>
</dbReference>
<dbReference type="EMBL" id="JPVT01000010">
    <property type="protein sequence ID" value="KFN93134.1"/>
    <property type="molecule type" value="Genomic_DNA"/>
</dbReference>
<protein>
    <submittedName>
        <fullName evidence="9">PTS system sugar-specific EIIA component</fullName>
        <ecNumber evidence="9">2.7.1.69</ecNumber>
    </submittedName>
</protein>
<dbReference type="GO" id="GO:0005737">
    <property type="term" value="C:cytoplasm"/>
    <property type="evidence" value="ECO:0007669"/>
    <property type="project" value="UniProtKB-SubCell"/>
</dbReference>
<reference evidence="9 10" key="1">
    <citation type="submission" date="2014-08" db="EMBL/GenBank/DDBJ databases">
        <title>Genome sequence of Tetragenococcus muriaticus.</title>
        <authorList>
            <person name="Chuea-nongthon C."/>
            <person name="Rodtong S."/>
            <person name="Yongsawatdigul J."/>
            <person name="Steele J.L."/>
            <person name="Liu X.-y."/>
            <person name="Speers J."/>
            <person name="Glasner J.D."/>
            <person name="Neeno-Eckwall E.C."/>
        </authorList>
    </citation>
    <scope>NUCLEOTIDE SEQUENCE [LARGE SCALE GENOMIC DNA]</scope>
    <source>
        <strain evidence="9 10">3MR10-3</strain>
    </source>
</reference>
<dbReference type="PROSITE" id="PS51093">
    <property type="entry name" value="PTS_EIIA_TYPE_1"/>
    <property type="match status" value="1"/>
</dbReference>
<keyword evidence="4 9" id="KW-0808">Transferase</keyword>
<evidence type="ECO:0000256" key="5">
    <source>
        <dbReference type="ARBA" id="ARBA00022683"/>
    </source>
</evidence>
<accession>A0A091C837</accession>
<dbReference type="InterPro" id="IPR011055">
    <property type="entry name" value="Dup_hybrid_motif"/>
</dbReference>
<evidence type="ECO:0000313" key="10">
    <source>
        <dbReference type="Proteomes" id="UP000029381"/>
    </source>
</evidence>
<keyword evidence="7" id="KW-1133">Transmembrane helix</keyword>